<evidence type="ECO:0000313" key="6">
    <source>
        <dbReference type="EMBL" id="KXI10798.1"/>
    </source>
</evidence>
<dbReference type="NCBIfam" id="TIGR00275">
    <property type="entry name" value="aminoacetone oxidase family FAD-binding enzyme"/>
    <property type="match status" value="1"/>
</dbReference>
<evidence type="ECO:0000313" key="7">
    <source>
        <dbReference type="Proteomes" id="UP000070326"/>
    </source>
</evidence>
<dbReference type="Gene3D" id="2.40.30.10">
    <property type="entry name" value="Translation factors"/>
    <property type="match status" value="1"/>
</dbReference>
<dbReference type="Proteomes" id="UP000070326">
    <property type="component" value="Unassembled WGS sequence"/>
</dbReference>
<keyword evidence="3" id="KW-0274">FAD</keyword>
<dbReference type="InterPro" id="IPR057661">
    <property type="entry name" value="RsdA/BaiN/AoA(So)_Rossmann"/>
</dbReference>
<evidence type="ECO:0000259" key="4">
    <source>
        <dbReference type="Pfam" id="PF03486"/>
    </source>
</evidence>
<evidence type="ECO:0000256" key="1">
    <source>
        <dbReference type="ARBA" id="ARBA00001974"/>
    </source>
</evidence>
<reference evidence="6 7" key="1">
    <citation type="submission" date="2016-02" db="EMBL/GenBank/DDBJ databases">
        <authorList>
            <person name="Wen L."/>
            <person name="He K."/>
            <person name="Yang H."/>
        </authorList>
    </citation>
    <scope>NUCLEOTIDE SEQUENCE [LARGE SCALE GENOMIC DNA]</scope>
    <source>
        <strain evidence="6 7">MJR8628A</strain>
    </source>
</reference>
<evidence type="ECO:0000256" key="2">
    <source>
        <dbReference type="ARBA" id="ARBA00022630"/>
    </source>
</evidence>
<dbReference type="Pfam" id="PF22780">
    <property type="entry name" value="HI0933_like_1st"/>
    <property type="match status" value="1"/>
</dbReference>
<organism evidence="6 7">
    <name type="scientific">Peptostreptococcus anaerobius</name>
    <dbReference type="NCBI Taxonomy" id="1261"/>
    <lineage>
        <taxon>Bacteria</taxon>
        <taxon>Bacillati</taxon>
        <taxon>Bacillota</taxon>
        <taxon>Clostridia</taxon>
        <taxon>Peptostreptococcales</taxon>
        <taxon>Peptostreptococcaceae</taxon>
        <taxon>Peptostreptococcus</taxon>
    </lineage>
</organism>
<dbReference type="Pfam" id="PF03486">
    <property type="entry name" value="HI0933_like"/>
    <property type="match status" value="1"/>
</dbReference>
<proteinExistence type="predicted"/>
<gene>
    <name evidence="6" type="ORF">HMPREF3195_01540</name>
</gene>
<protein>
    <submittedName>
        <fullName evidence="6">Flavoprotein family protein</fullName>
    </submittedName>
</protein>
<accession>A0A135YN35</accession>
<dbReference type="eggNOG" id="COG2081">
    <property type="taxonomic scope" value="Bacteria"/>
</dbReference>
<dbReference type="PANTHER" id="PTHR42887">
    <property type="entry name" value="OS12G0638800 PROTEIN"/>
    <property type="match status" value="1"/>
</dbReference>
<dbReference type="InterPro" id="IPR055178">
    <property type="entry name" value="RsdA/BaiN/AoA(So)-like_dom"/>
</dbReference>
<evidence type="ECO:0000259" key="5">
    <source>
        <dbReference type="Pfam" id="PF22780"/>
    </source>
</evidence>
<dbReference type="InterPro" id="IPR023166">
    <property type="entry name" value="BaiN-like_dom_sf"/>
</dbReference>
<evidence type="ECO:0000256" key="3">
    <source>
        <dbReference type="ARBA" id="ARBA00022827"/>
    </source>
</evidence>
<feature type="domain" description="RsdA/BaiN/AoA(So)-like insert" evidence="5">
    <location>
        <begin position="229"/>
        <end position="403"/>
    </location>
</feature>
<name>A0A135YN35_9FIRM</name>
<dbReference type="InterPro" id="IPR036188">
    <property type="entry name" value="FAD/NAD-bd_sf"/>
</dbReference>
<dbReference type="AlphaFoldDB" id="A0A135YN35"/>
<feature type="domain" description="RsdA/BaiN/AoA(So)-like Rossmann fold-like" evidence="4">
    <location>
        <begin position="12"/>
        <end position="456"/>
    </location>
</feature>
<comment type="cofactor">
    <cofactor evidence="1">
        <name>FAD</name>
        <dbReference type="ChEBI" id="CHEBI:57692"/>
    </cofactor>
</comment>
<dbReference type="InterPro" id="IPR004792">
    <property type="entry name" value="BaiN-like"/>
</dbReference>
<keyword evidence="2" id="KW-0285">Flavoprotein</keyword>
<dbReference type="SUPFAM" id="SSF160996">
    <property type="entry name" value="HI0933 insert domain-like"/>
    <property type="match status" value="1"/>
</dbReference>
<dbReference type="Gene3D" id="3.50.50.60">
    <property type="entry name" value="FAD/NAD(P)-binding domain"/>
    <property type="match status" value="1"/>
</dbReference>
<dbReference type="STRING" id="1261.HMPREF3195_01540"/>
<dbReference type="PATRIC" id="fig|1261.5.peg.1546"/>
<dbReference type="EMBL" id="LSQZ01000085">
    <property type="protein sequence ID" value="KXI10798.1"/>
    <property type="molecule type" value="Genomic_DNA"/>
</dbReference>
<dbReference type="Gene3D" id="1.10.8.260">
    <property type="entry name" value="HI0933 insert domain-like"/>
    <property type="match status" value="1"/>
</dbReference>
<dbReference type="SUPFAM" id="SSF51905">
    <property type="entry name" value="FAD/NAD(P)-binding domain"/>
    <property type="match status" value="1"/>
</dbReference>
<sequence>MQEFKKEKKIYDILIVGGGPSGIMAALSARKVSKDLSIGILDSNTSLGKKLKLTGGGRCNFTNNEYIGDFFDKIVTNDKFLYSALYSFTNEDLKDLVISLGLDYIVEEDNYNKVYIGSGRSEDFIVALTDKLIDSDVAIYYNKKILDIQRIKLGYKTQNTLVDNPTDKLEHIKSDFQNTCYFLQASNGQVFYSRSVILASGGKSFKNTGSDGSVLDILSNMGYNIIDPRPGLVPINLRESWFTSMAGISFKNAVLEFDFGSCKVKNKSKHSRSRSICGDIIITHKGIGGPASLKMSSLINRLDFKDENIMKLDLMGDIPSQDLYQKILLSPKVVLATVLRRYLPKRYVAKVIDELDEKYPDLKFNFKKDKLANMSKKDFEYVLLYTKNIHLRVDGIMGIEAATITSGGVSVKNVNPSTMESKIDKGIYFAGEMLDVDAFTGGYNLQIAFSTGYLAGISAAENLQSDK</sequence>
<dbReference type="PANTHER" id="PTHR42887:SF2">
    <property type="entry name" value="OS12G0638800 PROTEIN"/>
    <property type="match status" value="1"/>
</dbReference>
<comment type="caution">
    <text evidence="6">The sequence shown here is derived from an EMBL/GenBank/DDBJ whole genome shotgun (WGS) entry which is preliminary data.</text>
</comment>
<dbReference type="RefSeq" id="WP_061101970.1">
    <property type="nucleotide sequence ID" value="NZ_JAQMMT010000001.1"/>
</dbReference>